<accession>A0ABU9KCS0</accession>
<feature type="transmembrane region" description="Helical" evidence="1">
    <location>
        <begin position="6"/>
        <end position="25"/>
    </location>
</feature>
<keyword evidence="1" id="KW-1133">Transmembrane helix</keyword>
<sequence length="59" mass="6991">MNNMDWLVVIIVVLMIMSLGLLILLRKRTKKYEKRIAEIEREAVLSLSQVDNNLKYDKE</sequence>
<proteinExistence type="predicted"/>
<dbReference type="EMBL" id="JBBYAF010000038">
    <property type="protein sequence ID" value="MEL3973916.1"/>
    <property type="molecule type" value="Genomic_DNA"/>
</dbReference>
<organism evidence="2 3">
    <name type="scientific">Rossellomorea oryzaecorticis</name>
    <dbReference type="NCBI Taxonomy" id="1396505"/>
    <lineage>
        <taxon>Bacteria</taxon>
        <taxon>Bacillati</taxon>
        <taxon>Bacillota</taxon>
        <taxon>Bacilli</taxon>
        <taxon>Bacillales</taxon>
        <taxon>Bacillaceae</taxon>
        <taxon>Rossellomorea</taxon>
    </lineage>
</organism>
<keyword evidence="3" id="KW-1185">Reference proteome</keyword>
<name>A0ABU9KCS0_9BACI</name>
<reference evidence="2 3" key="1">
    <citation type="submission" date="2024-04" db="EMBL/GenBank/DDBJ databases">
        <title>Bacillus oryzaecorticis sp. nov., a moderately halophilic bacterium isolated from rice husks.</title>
        <authorList>
            <person name="Zhu H.-S."/>
        </authorList>
    </citation>
    <scope>NUCLEOTIDE SEQUENCE [LARGE SCALE GENOMIC DNA]</scope>
    <source>
        <strain evidence="2 3">ZC255</strain>
    </source>
</reference>
<keyword evidence="1" id="KW-0812">Transmembrane</keyword>
<gene>
    <name evidence="2" type="ORF">AAEO50_16660</name>
</gene>
<dbReference type="Proteomes" id="UP001389717">
    <property type="component" value="Unassembled WGS sequence"/>
</dbReference>
<evidence type="ECO:0000313" key="2">
    <source>
        <dbReference type="EMBL" id="MEL3973916.1"/>
    </source>
</evidence>
<dbReference type="RefSeq" id="WP_341985430.1">
    <property type="nucleotide sequence ID" value="NZ_JBBYAF010000038.1"/>
</dbReference>
<keyword evidence="1" id="KW-0472">Membrane</keyword>
<evidence type="ECO:0000256" key="1">
    <source>
        <dbReference type="SAM" id="Phobius"/>
    </source>
</evidence>
<comment type="caution">
    <text evidence="2">The sequence shown here is derived from an EMBL/GenBank/DDBJ whole genome shotgun (WGS) entry which is preliminary data.</text>
</comment>
<evidence type="ECO:0000313" key="3">
    <source>
        <dbReference type="Proteomes" id="UP001389717"/>
    </source>
</evidence>
<dbReference type="NCBIfam" id="TIGR01167">
    <property type="entry name" value="LPXTG_anchor"/>
    <property type="match status" value="1"/>
</dbReference>
<protein>
    <submittedName>
        <fullName evidence="2">LPXTG cell wall anchor domain-containing protein</fullName>
    </submittedName>
</protein>